<dbReference type="EMBL" id="VIGX01000006">
    <property type="protein sequence ID" value="TWS28621.1"/>
    <property type="molecule type" value="Genomic_DNA"/>
</dbReference>
<comment type="caution">
    <text evidence="1">The sequence shown here is derived from an EMBL/GenBank/DDBJ whole genome shotgun (WGS) entry which is preliminary data.</text>
</comment>
<name>A0A5C5S2U1_9ACTN</name>
<proteinExistence type="predicted"/>
<dbReference type="Proteomes" id="UP000319375">
    <property type="component" value="Unassembled WGS sequence"/>
</dbReference>
<protein>
    <submittedName>
        <fullName evidence="1">Uncharacterized protein</fullName>
    </submittedName>
</protein>
<evidence type="ECO:0000313" key="1">
    <source>
        <dbReference type="EMBL" id="TWS28621.1"/>
    </source>
</evidence>
<accession>A0A5C5S2U1</accession>
<organism evidence="1 2">
    <name type="scientific">Tsukamurella conjunctivitidis</name>
    <dbReference type="NCBI Taxonomy" id="2592068"/>
    <lineage>
        <taxon>Bacteria</taxon>
        <taxon>Bacillati</taxon>
        <taxon>Actinomycetota</taxon>
        <taxon>Actinomycetes</taxon>
        <taxon>Mycobacteriales</taxon>
        <taxon>Tsukamurellaceae</taxon>
        <taxon>Tsukamurella</taxon>
    </lineage>
</organism>
<keyword evidence="2" id="KW-1185">Reference proteome</keyword>
<reference evidence="1 2" key="1">
    <citation type="submission" date="2019-06" db="EMBL/GenBank/DDBJ databases">
        <title>Tsukamurella conjunctivitidis sp. nov., Tsukamurella assacharolytica sp. nov. and Tsukamurella sputae sp. nov. isolated from patients with conjunctivitis, bacteraemia (lymphoma) and respiratory infection (sputum) in Hong Kong.</title>
        <authorList>
            <person name="Teng J.L.L."/>
            <person name="Lee H.H."/>
            <person name="Fong J.Y.H."/>
            <person name="Fok K.M.N."/>
            <person name="Lau S.K.P."/>
            <person name="Woo P.C.Y."/>
        </authorList>
    </citation>
    <scope>NUCLEOTIDE SEQUENCE [LARGE SCALE GENOMIC DNA]</scope>
    <source>
        <strain evidence="1 2">HKU72</strain>
    </source>
</reference>
<gene>
    <name evidence="1" type="ORF">FK530_13525</name>
</gene>
<dbReference type="AlphaFoldDB" id="A0A5C5S2U1"/>
<evidence type="ECO:0000313" key="2">
    <source>
        <dbReference type="Proteomes" id="UP000319375"/>
    </source>
</evidence>
<sequence>MDTSDLDRAAGEYAAVLSEAAEADLATPVGDRTVGDLTDQLTARASALGAALGAGQPPLDGAAPLDAYGGGFERPFRRAVRRLASAAAGASPDEAARAEIAALVRAVDDGAIAVSRALGLG</sequence>
<dbReference type="RefSeq" id="WP_146487542.1">
    <property type="nucleotide sequence ID" value="NZ_VIGX01000006.1"/>
</dbReference>